<dbReference type="Pfam" id="PF03466">
    <property type="entry name" value="LysR_substrate"/>
    <property type="match status" value="1"/>
</dbReference>
<dbReference type="PANTHER" id="PTHR30126">
    <property type="entry name" value="HTH-TYPE TRANSCRIPTIONAL REGULATOR"/>
    <property type="match status" value="1"/>
</dbReference>
<organism evidence="6 7">
    <name type="scientific">Vescimonas fastidiosa</name>
    <dbReference type="NCBI Taxonomy" id="2714353"/>
    <lineage>
        <taxon>Bacteria</taxon>
        <taxon>Bacillati</taxon>
        <taxon>Bacillota</taxon>
        <taxon>Clostridia</taxon>
        <taxon>Eubacteriales</taxon>
        <taxon>Oscillospiraceae</taxon>
        <taxon>Vescimonas</taxon>
    </lineage>
</organism>
<gene>
    <name evidence="6" type="ORF">MM35RIKEN_14200</name>
</gene>
<evidence type="ECO:0000256" key="3">
    <source>
        <dbReference type="ARBA" id="ARBA00023125"/>
    </source>
</evidence>
<dbReference type="RefSeq" id="WP_212820526.1">
    <property type="nucleotide sequence ID" value="NZ_AP023415.1"/>
</dbReference>
<comment type="similarity">
    <text evidence="1">Belongs to the LysR transcriptional regulatory family.</text>
</comment>
<reference evidence="6" key="1">
    <citation type="submission" date="2020-09" db="EMBL/GenBank/DDBJ databases">
        <title>New species isolated from human feces.</title>
        <authorList>
            <person name="Kitahara M."/>
            <person name="Shigeno Y."/>
            <person name="Shime M."/>
            <person name="Matsumoto Y."/>
            <person name="Nakamura S."/>
            <person name="Motooka D."/>
            <person name="Fukuoka S."/>
            <person name="Nishikawa H."/>
            <person name="Benno Y."/>
        </authorList>
    </citation>
    <scope>NUCLEOTIDE SEQUENCE</scope>
    <source>
        <strain evidence="6">MM35</strain>
    </source>
</reference>
<dbReference type="PROSITE" id="PS50931">
    <property type="entry name" value="HTH_LYSR"/>
    <property type="match status" value="1"/>
</dbReference>
<dbReference type="PANTHER" id="PTHR30126:SF91">
    <property type="entry name" value="LYSR FAMILY TRANSCRIPTIONAL REGULATOR"/>
    <property type="match status" value="1"/>
</dbReference>
<dbReference type="InterPro" id="IPR036388">
    <property type="entry name" value="WH-like_DNA-bd_sf"/>
</dbReference>
<evidence type="ECO:0000256" key="1">
    <source>
        <dbReference type="ARBA" id="ARBA00009437"/>
    </source>
</evidence>
<dbReference type="SUPFAM" id="SSF46785">
    <property type="entry name" value="Winged helix' DNA-binding domain"/>
    <property type="match status" value="1"/>
</dbReference>
<proteinExistence type="inferred from homology"/>
<keyword evidence="4" id="KW-0804">Transcription</keyword>
<dbReference type="InterPro" id="IPR000847">
    <property type="entry name" value="LysR_HTH_N"/>
</dbReference>
<dbReference type="AlphaFoldDB" id="A0A810PRF1"/>
<dbReference type="KEGG" id="vfa:MM35RIKEN_14200"/>
<dbReference type="InterPro" id="IPR036390">
    <property type="entry name" value="WH_DNA-bd_sf"/>
</dbReference>
<dbReference type="CDD" id="cd05466">
    <property type="entry name" value="PBP2_LTTR_substrate"/>
    <property type="match status" value="1"/>
</dbReference>
<dbReference type="Proteomes" id="UP000681343">
    <property type="component" value="Chromosome"/>
</dbReference>
<keyword evidence="2" id="KW-0805">Transcription regulation</keyword>
<dbReference type="EMBL" id="AP023415">
    <property type="protein sequence ID" value="BCK79228.1"/>
    <property type="molecule type" value="Genomic_DNA"/>
</dbReference>
<dbReference type="Gene3D" id="3.40.190.10">
    <property type="entry name" value="Periplasmic binding protein-like II"/>
    <property type="match status" value="2"/>
</dbReference>
<evidence type="ECO:0000259" key="5">
    <source>
        <dbReference type="PROSITE" id="PS50931"/>
    </source>
</evidence>
<dbReference type="SUPFAM" id="SSF53850">
    <property type="entry name" value="Periplasmic binding protein-like II"/>
    <property type="match status" value="1"/>
</dbReference>
<evidence type="ECO:0000256" key="2">
    <source>
        <dbReference type="ARBA" id="ARBA00023015"/>
    </source>
</evidence>
<evidence type="ECO:0000256" key="4">
    <source>
        <dbReference type="ARBA" id="ARBA00023163"/>
    </source>
</evidence>
<evidence type="ECO:0000313" key="6">
    <source>
        <dbReference type="EMBL" id="BCK79228.1"/>
    </source>
</evidence>
<dbReference type="InterPro" id="IPR005119">
    <property type="entry name" value="LysR_subst-bd"/>
</dbReference>
<dbReference type="Gene3D" id="1.10.10.10">
    <property type="entry name" value="Winged helix-like DNA-binding domain superfamily/Winged helix DNA-binding domain"/>
    <property type="match status" value="1"/>
</dbReference>
<dbReference type="GO" id="GO:0000976">
    <property type="term" value="F:transcription cis-regulatory region binding"/>
    <property type="evidence" value="ECO:0007669"/>
    <property type="project" value="TreeGrafter"/>
</dbReference>
<dbReference type="Pfam" id="PF00126">
    <property type="entry name" value="HTH_1"/>
    <property type="match status" value="1"/>
</dbReference>
<name>A0A810PRF1_9FIRM</name>
<keyword evidence="3" id="KW-0238">DNA-binding</keyword>
<dbReference type="GO" id="GO:0003700">
    <property type="term" value="F:DNA-binding transcription factor activity"/>
    <property type="evidence" value="ECO:0007669"/>
    <property type="project" value="InterPro"/>
</dbReference>
<evidence type="ECO:0000313" key="7">
    <source>
        <dbReference type="Proteomes" id="UP000681343"/>
    </source>
</evidence>
<feature type="domain" description="HTH lysR-type" evidence="5">
    <location>
        <begin position="1"/>
        <end position="58"/>
    </location>
</feature>
<protein>
    <submittedName>
        <fullName evidence="6">LysR family transcriptional regulator</fullName>
    </submittedName>
</protein>
<sequence length="283" mass="30932">MNDKKLRALLTAVQCGSFGKATAQLGYTQSAMTHMVNRLEAELGCTLLVRSSHGVRLSEEGEQLLPYMQAVIDAGDALRREAAARGKLHENTLRIGCFASIARARLPELLRKFRKIHPEIRVDVLVRGYELAAELEEENIQLALVDEACGKGFYWTPLTDAPLVAVVPPDFSWKEDTIPLERLLQEPFLSCPEQYIERMLPQDAARVEVTASDDAAILSMVAGGLGVSVLSAFSLAGYEGQVRVIPLAQPISRRLGAAVKSPPAANTAARYFLSFLKRQSALG</sequence>
<accession>A0A810PRF1</accession>
<keyword evidence="7" id="KW-1185">Reference proteome</keyword>